<dbReference type="InterPro" id="IPR012337">
    <property type="entry name" value="RNaseH-like_sf"/>
</dbReference>
<dbReference type="InterPro" id="IPR036397">
    <property type="entry name" value="RNaseH_sf"/>
</dbReference>
<gene>
    <name evidence="2" type="ORF">AVEN_100242_1</name>
</gene>
<dbReference type="GO" id="GO:0003676">
    <property type="term" value="F:nucleic acid binding"/>
    <property type="evidence" value="ECO:0007669"/>
    <property type="project" value="InterPro"/>
</dbReference>
<dbReference type="GO" id="GO:0004523">
    <property type="term" value="F:RNA-DNA hybrid ribonuclease activity"/>
    <property type="evidence" value="ECO:0007669"/>
    <property type="project" value="InterPro"/>
</dbReference>
<evidence type="ECO:0000259" key="1">
    <source>
        <dbReference type="PROSITE" id="PS50879"/>
    </source>
</evidence>
<sequence length="559" mass="63746">MCNTTFKEIKCVQLNLHHSIAATKNIIQRAKDQDISIACVQELYQMRGVPVGIPAHAKFFFSGRDNLKAGIIIFNKDLRTMKVFISRNVVAVTIQVQNRSVLVISAYCPPSEDTLHEIENCLQFPHNGVILASDLNAKSPLWGGNTQDERGSLLLEFTLSKGLIVINEENAPPPTFDGSTGRSWIDTTIVDAFMLERISKWRVDAEPTGSDHNSISYSLYTGRDLDLVCDLETAWYNIKKSHVDTLLFGTRVEGSKMEIAQNALIYPSSWSPVQWDKKIANIDQVIYTDGSKIDGHVGAAFCVLNASTRQEHQYRLSDHCSVFQAEAVAIQEAIKWKTRHFPQSSCHIHTDSLSVLMALQNHQIRNDLIQWVRTHIDSNIALHWVKAHIGVEGNEAADRAAKEAATRDSVDIHLGIPQNSVKKQLKNLLISEWQRRWDNSGENGRFTHNIYPKVSRTRCLFNNYDIQAVSNHGLCPQYLRRFNLRSCSCRCGEDEHDDIHHYIFRCPLLGHLQRRIHPDVHILRVLSHPILREEMRTILRTVYLNERNIFQELQVLIQP</sequence>
<dbReference type="SUPFAM" id="SSF56219">
    <property type="entry name" value="DNase I-like"/>
    <property type="match status" value="1"/>
</dbReference>
<feature type="domain" description="RNase H type-1" evidence="1">
    <location>
        <begin position="280"/>
        <end position="406"/>
    </location>
</feature>
<proteinExistence type="predicted"/>
<dbReference type="CDD" id="cd09276">
    <property type="entry name" value="Rnase_HI_RT_non_LTR"/>
    <property type="match status" value="1"/>
</dbReference>
<dbReference type="InterPro" id="IPR002156">
    <property type="entry name" value="RNaseH_domain"/>
</dbReference>
<organism evidence="2 3">
    <name type="scientific">Araneus ventricosus</name>
    <name type="common">Orbweaver spider</name>
    <name type="synonym">Epeira ventricosa</name>
    <dbReference type="NCBI Taxonomy" id="182803"/>
    <lineage>
        <taxon>Eukaryota</taxon>
        <taxon>Metazoa</taxon>
        <taxon>Ecdysozoa</taxon>
        <taxon>Arthropoda</taxon>
        <taxon>Chelicerata</taxon>
        <taxon>Arachnida</taxon>
        <taxon>Araneae</taxon>
        <taxon>Araneomorphae</taxon>
        <taxon>Entelegynae</taxon>
        <taxon>Araneoidea</taxon>
        <taxon>Araneidae</taxon>
        <taxon>Araneus</taxon>
    </lineage>
</organism>
<dbReference type="SUPFAM" id="SSF53098">
    <property type="entry name" value="Ribonuclease H-like"/>
    <property type="match status" value="1"/>
</dbReference>
<dbReference type="CDD" id="cd09077">
    <property type="entry name" value="R1-I-EN"/>
    <property type="match status" value="1"/>
</dbReference>
<comment type="caution">
    <text evidence="2">The sequence shown here is derived from an EMBL/GenBank/DDBJ whole genome shotgun (WGS) entry which is preliminary data.</text>
</comment>
<dbReference type="InterPro" id="IPR036691">
    <property type="entry name" value="Endo/exonu/phosph_ase_sf"/>
</dbReference>
<protein>
    <recommendedName>
        <fullName evidence="1">RNase H type-1 domain-containing protein</fullName>
    </recommendedName>
</protein>
<dbReference type="Gene3D" id="3.60.10.10">
    <property type="entry name" value="Endonuclease/exonuclease/phosphatase"/>
    <property type="match status" value="1"/>
</dbReference>
<dbReference type="Pfam" id="PF14529">
    <property type="entry name" value="Exo_endo_phos_2"/>
    <property type="match status" value="1"/>
</dbReference>
<dbReference type="AlphaFoldDB" id="A0A4Y2VTF8"/>
<evidence type="ECO:0000313" key="2">
    <source>
        <dbReference type="EMBL" id="GBO27514.1"/>
    </source>
</evidence>
<dbReference type="InterPro" id="IPR005135">
    <property type="entry name" value="Endo/exonuclease/phosphatase"/>
</dbReference>
<dbReference type="OrthoDB" id="415822at2759"/>
<dbReference type="PROSITE" id="PS50879">
    <property type="entry name" value="RNASE_H_1"/>
    <property type="match status" value="1"/>
</dbReference>
<evidence type="ECO:0000313" key="3">
    <source>
        <dbReference type="Proteomes" id="UP000499080"/>
    </source>
</evidence>
<dbReference type="PANTHER" id="PTHR33273:SF4">
    <property type="entry name" value="ENDONUCLEASE_EXONUCLEASE_PHOSPHATASE DOMAIN-CONTAINING PROTEIN"/>
    <property type="match status" value="1"/>
</dbReference>
<dbReference type="Gene3D" id="3.30.420.10">
    <property type="entry name" value="Ribonuclease H-like superfamily/Ribonuclease H"/>
    <property type="match status" value="1"/>
</dbReference>
<reference evidence="2 3" key="1">
    <citation type="journal article" date="2019" name="Sci. Rep.">
        <title>Orb-weaving spider Araneus ventricosus genome elucidates the spidroin gene catalogue.</title>
        <authorList>
            <person name="Kono N."/>
            <person name="Nakamura H."/>
            <person name="Ohtoshi R."/>
            <person name="Moran D.A.P."/>
            <person name="Shinohara A."/>
            <person name="Yoshida Y."/>
            <person name="Fujiwara M."/>
            <person name="Mori M."/>
            <person name="Tomita M."/>
            <person name="Arakawa K."/>
        </authorList>
    </citation>
    <scope>NUCLEOTIDE SEQUENCE [LARGE SCALE GENOMIC DNA]</scope>
</reference>
<dbReference type="PANTHER" id="PTHR33273">
    <property type="entry name" value="DOMAIN-CONTAINING PROTEIN, PUTATIVE-RELATED"/>
    <property type="match status" value="1"/>
</dbReference>
<dbReference type="EMBL" id="BGPR01050527">
    <property type="protein sequence ID" value="GBO27514.1"/>
    <property type="molecule type" value="Genomic_DNA"/>
</dbReference>
<keyword evidence="3" id="KW-1185">Reference proteome</keyword>
<name>A0A4Y2VTF8_ARAVE</name>
<dbReference type="Pfam" id="PF00075">
    <property type="entry name" value="RNase_H"/>
    <property type="match status" value="1"/>
</dbReference>
<accession>A0A4Y2VTF8</accession>
<dbReference type="Proteomes" id="UP000499080">
    <property type="component" value="Unassembled WGS sequence"/>
</dbReference>